<evidence type="ECO:0000256" key="4">
    <source>
        <dbReference type="ARBA" id="ARBA00023002"/>
    </source>
</evidence>
<dbReference type="InterPro" id="IPR006620">
    <property type="entry name" value="Pro_4_hyd_alph"/>
</dbReference>
<reference evidence="7 8" key="1">
    <citation type="submission" date="2023-03" db="EMBL/GenBank/DDBJ databases">
        <title>Thalassotalea loyana LMG 22536T draft genome sequence.</title>
        <authorList>
            <person name="Sawabe T."/>
        </authorList>
    </citation>
    <scope>NUCLEOTIDE SEQUENCE [LARGE SCALE GENOMIC DNA]</scope>
    <source>
        <strain evidence="7 8">LMG 22536</strain>
    </source>
</reference>
<evidence type="ECO:0000256" key="2">
    <source>
        <dbReference type="ARBA" id="ARBA00022723"/>
    </source>
</evidence>
<keyword evidence="4" id="KW-0560">Oxidoreductase</keyword>
<keyword evidence="5" id="KW-0408">Iron</keyword>
<accession>A0ABQ6HHP0</accession>
<sequence length="233" mass="26402">MQHFIVEFKHALSSDYCQQLVEKFEQEPNKQQGRIGSGVDTSKKNSTDIHLSTLANWQQEHQQINALVLQGLVQYVKAYPHIITGAISPSIQDEKTGKLTTLTPEMIPQLPESKLTSIIQSIFVLDDINMQKYDAGKGNFGHWHSEHYPHPTDANQKSLHRTLLWLIYLNDVPEGGETDFLYQQASIKPTTGSLVLSPCGFTHTHRGRTPISNDKYVLASWVMYKPANELYRG</sequence>
<proteinExistence type="predicted"/>
<dbReference type="PANTHER" id="PTHR10869:SF246">
    <property type="entry name" value="TRANSMEMBRANE PROLYL 4-HYDROXYLASE"/>
    <property type="match status" value="1"/>
</dbReference>
<evidence type="ECO:0000259" key="6">
    <source>
        <dbReference type="SMART" id="SM00702"/>
    </source>
</evidence>
<protein>
    <submittedName>
        <fullName evidence="7">Prolyl 4-hydroxylase subunit alpha</fullName>
    </submittedName>
</protein>
<dbReference type="EMBL" id="BSSV01000005">
    <property type="protein sequence ID" value="GLX86252.1"/>
    <property type="molecule type" value="Genomic_DNA"/>
</dbReference>
<evidence type="ECO:0000313" key="7">
    <source>
        <dbReference type="EMBL" id="GLX86252.1"/>
    </source>
</evidence>
<comment type="cofactor">
    <cofactor evidence="1">
        <name>L-ascorbate</name>
        <dbReference type="ChEBI" id="CHEBI:38290"/>
    </cofactor>
</comment>
<dbReference type="Pfam" id="PF13640">
    <property type="entry name" value="2OG-FeII_Oxy_3"/>
    <property type="match status" value="1"/>
</dbReference>
<name>A0ABQ6HHP0_9GAMM</name>
<evidence type="ECO:0000256" key="5">
    <source>
        <dbReference type="ARBA" id="ARBA00023004"/>
    </source>
</evidence>
<gene>
    <name evidence="7" type="ORF">tloyanaT_25050</name>
</gene>
<evidence type="ECO:0000313" key="8">
    <source>
        <dbReference type="Proteomes" id="UP001157134"/>
    </source>
</evidence>
<dbReference type="Gene3D" id="2.60.120.620">
    <property type="entry name" value="q2cbj1_9rhob like domain"/>
    <property type="match status" value="1"/>
</dbReference>
<feature type="domain" description="Prolyl 4-hydroxylase alpha subunit" evidence="6">
    <location>
        <begin position="3"/>
        <end position="223"/>
    </location>
</feature>
<dbReference type="SMART" id="SM00702">
    <property type="entry name" value="P4Hc"/>
    <property type="match status" value="1"/>
</dbReference>
<keyword evidence="3" id="KW-0223">Dioxygenase</keyword>
<dbReference type="InterPro" id="IPR044862">
    <property type="entry name" value="Pro_4_hyd_alph_FE2OG_OXY"/>
</dbReference>
<dbReference type="Proteomes" id="UP001157134">
    <property type="component" value="Unassembled WGS sequence"/>
</dbReference>
<keyword evidence="2" id="KW-0479">Metal-binding</keyword>
<dbReference type="InterPro" id="IPR045054">
    <property type="entry name" value="P4HA-like"/>
</dbReference>
<dbReference type="RefSeq" id="WP_284299078.1">
    <property type="nucleotide sequence ID" value="NZ_BSSV01000005.1"/>
</dbReference>
<dbReference type="PANTHER" id="PTHR10869">
    <property type="entry name" value="PROLYL 4-HYDROXYLASE ALPHA SUBUNIT"/>
    <property type="match status" value="1"/>
</dbReference>
<organism evidence="7 8">
    <name type="scientific">Thalassotalea loyana</name>
    <dbReference type="NCBI Taxonomy" id="280483"/>
    <lineage>
        <taxon>Bacteria</taxon>
        <taxon>Pseudomonadati</taxon>
        <taxon>Pseudomonadota</taxon>
        <taxon>Gammaproteobacteria</taxon>
        <taxon>Alteromonadales</taxon>
        <taxon>Colwelliaceae</taxon>
        <taxon>Thalassotalea</taxon>
    </lineage>
</organism>
<evidence type="ECO:0000256" key="3">
    <source>
        <dbReference type="ARBA" id="ARBA00022964"/>
    </source>
</evidence>
<keyword evidence="8" id="KW-1185">Reference proteome</keyword>
<comment type="caution">
    <text evidence="7">The sequence shown here is derived from an EMBL/GenBank/DDBJ whole genome shotgun (WGS) entry which is preliminary data.</text>
</comment>
<evidence type="ECO:0000256" key="1">
    <source>
        <dbReference type="ARBA" id="ARBA00001961"/>
    </source>
</evidence>